<name>A0A8S2QJJ4_9BILA</name>
<reference evidence="2" key="1">
    <citation type="submission" date="2021-02" db="EMBL/GenBank/DDBJ databases">
        <authorList>
            <person name="Nowell W R."/>
        </authorList>
    </citation>
    <scope>NUCLEOTIDE SEQUENCE</scope>
</reference>
<dbReference type="Proteomes" id="UP000677228">
    <property type="component" value="Unassembled WGS sequence"/>
</dbReference>
<dbReference type="EMBL" id="CAJNOK010019613">
    <property type="protein sequence ID" value="CAF1302521.1"/>
    <property type="molecule type" value="Genomic_DNA"/>
</dbReference>
<protein>
    <submittedName>
        <fullName evidence="2">Uncharacterized protein</fullName>
    </submittedName>
</protein>
<dbReference type="Proteomes" id="UP000682733">
    <property type="component" value="Unassembled WGS sequence"/>
</dbReference>
<dbReference type="EMBL" id="CAJOBA010041191">
    <property type="protein sequence ID" value="CAF4108953.1"/>
    <property type="molecule type" value="Genomic_DNA"/>
</dbReference>
<feature type="non-terminal residue" evidence="2">
    <location>
        <position position="1"/>
    </location>
</feature>
<evidence type="ECO:0000313" key="2">
    <source>
        <dbReference type="EMBL" id="CAF4108953.1"/>
    </source>
</evidence>
<accession>A0A8S2QJJ4</accession>
<dbReference type="AlphaFoldDB" id="A0A8S2QJJ4"/>
<evidence type="ECO:0000313" key="1">
    <source>
        <dbReference type="EMBL" id="CAF1302521.1"/>
    </source>
</evidence>
<proteinExistence type="predicted"/>
<evidence type="ECO:0000313" key="3">
    <source>
        <dbReference type="Proteomes" id="UP000682733"/>
    </source>
</evidence>
<gene>
    <name evidence="1" type="ORF">OVA965_LOCUS28602</name>
    <name evidence="2" type="ORF">TMI583_LOCUS29354</name>
</gene>
<organism evidence="2 3">
    <name type="scientific">Didymodactylos carnosus</name>
    <dbReference type="NCBI Taxonomy" id="1234261"/>
    <lineage>
        <taxon>Eukaryota</taxon>
        <taxon>Metazoa</taxon>
        <taxon>Spiralia</taxon>
        <taxon>Gnathifera</taxon>
        <taxon>Rotifera</taxon>
        <taxon>Eurotatoria</taxon>
        <taxon>Bdelloidea</taxon>
        <taxon>Philodinida</taxon>
        <taxon>Philodinidae</taxon>
        <taxon>Didymodactylos</taxon>
    </lineage>
</organism>
<comment type="caution">
    <text evidence="2">The sequence shown here is derived from an EMBL/GenBank/DDBJ whole genome shotgun (WGS) entry which is preliminary data.</text>
</comment>
<sequence length="172" mass="20870">RRDTYTTYSLGDKLDTFHDSFFTDMIDNNSQESTVNSAHNNQKDQYYSPSSTTCYQCEQQQKLLENEQYRLAALYDVNKKLIDDLKKSLTLTREYKHNNEILKRNNYEIRLHLDYHREYIDNLKRQIDLIKHKDNYSNSRQTSEKTNIINYDHSRQMRHEMQLYNKILAQKK</sequence>